<evidence type="ECO:0000256" key="2">
    <source>
        <dbReference type="ARBA" id="ARBA00014649"/>
    </source>
</evidence>
<dbReference type="PANTHER" id="PTHR13261">
    <property type="entry name" value="BRCA2 AND CDKN1A INTERACTING PROTEIN"/>
    <property type="match status" value="1"/>
</dbReference>
<dbReference type="PANTHER" id="PTHR13261:SF0">
    <property type="entry name" value="BRCA2 AND CDKN1A-INTERACTING PROTEIN"/>
    <property type="match status" value="1"/>
</dbReference>
<comment type="subcellular location">
    <subcellularLocation>
        <location evidence="3">Nucleus</location>
    </subcellularLocation>
</comment>
<evidence type="ECO:0000256" key="1">
    <source>
        <dbReference type="ARBA" id="ARBA00006781"/>
    </source>
</evidence>
<dbReference type="PIRSF" id="PIRSF028983">
    <property type="entry name" value="BCP1"/>
    <property type="match status" value="1"/>
</dbReference>
<name>A0ABR4P0H7_9SACH</name>
<organism evidence="5 6">
    <name type="scientific">Nakaseomyces bracarensis</name>
    <dbReference type="NCBI Taxonomy" id="273131"/>
    <lineage>
        <taxon>Eukaryota</taxon>
        <taxon>Fungi</taxon>
        <taxon>Dikarya</taxon>
        <taxon>Ascomycota</taxon>
        <taxon>Saccharomycotina</taxon>
        <taxon>Saccharomycetes</taxon>
        <taxon>Saccharomycetales</taxon>
        <taxon>Saccharomycetaceae</taxon>
        <taxon>Nakaseomyces</taxon>
    </lineage>
</organism>
<keyword evidence="3" id="KW-0539">Nucleus</keyword>
<reference evidence="5 6" key="1">
    <citation type="submission" date="2024-05" db="EMBL/GenBank/DDBJ databases">
        <title>Long read based assembly of the Candida bracarensis genome reveals expanded adhesin content.</title>
        <authorList>
            <person name="Marcet-Houben M."/>
            <person name="Ksiezopolska E."/>
            <person name="Gabaldon T."/>
        </authorList>
    </citation>
    <scope>NUCLEOTIDE SEQUENCE [LARGE SCALE GENOMIC DNA]</scope>
    <source>
        <strain evidence="5 6">CBM6</strain>
    </source>
</reference>
<keyword evidence="3" id="KW-0813">Transport</keyword>
<dbReference type="Pfam" id="PF13862">
    <property type="entry name" value="BCCIP"/>
    <property type="match status" value="1"/>
</dbReference>
<sequence length="276" mass="31548">MVQALKLSELANRKRKNDPVEDEESEIDISSTDSEAEEVGAEEGEEIVNIDFDFFDGNPDVDFHAVKHLARQLLGPQESNRVQLSALSDLILASPTTTIKTDGKESDPYCFLSIIDYKENKNSDWAKYLNKVDPRIGTFLQTVGTSNKDCALVMSERLINMPPEVVPPLYRITLEDAMKARDNNKPYDFYVIVSRKYEVNFDMDEAEGDASARSKKRVHSRTDVDYFHEEDRFFEKHAKIHFDGEAKKGLVSTYIILDHDSLVKSIDELEQEITTW</sequence>
<comment type="similarity">
    <text evidence="1 3">Belongs to the BCP1 family.</text>
</comment>
<dbReference type="EMBL" id="JBEVYD010000002">
    <property type="protein sequence ID" value="KAL3235088.1"/>
    <property type="molecule type" value="Genomic_DNA"/>
</dbReference>
<gene>
    <name evidence="5" type="ORF">RNJ44_02876</name>
</gene>
<dbReference type="InterPro" id="IPR025602">
    <property type="entry name" value="BCP1_family"/>
</dbReference>
<protein>
    <recommendedName>
        <fullName evidence="2 3">Protein BCP1</fullName>
    </recommendedName>
</protein>
<accession>A0ABR4P0H7</accession>
<evidence type="ECO:0000313" key="6">
    <source>
        <dbReference type="Proteomes" id="UP001623330"/>
    </source>
</evidence>
<feature type="region of interest" description="Disordered" evidence="4">
    <location>
        <begin position="1"/>
        <end position="40"/>
    </location>
</feature>
<dbReference type="Proteomes" id="UP001623330">
    <property type="component" value="Unassembled WGS sequence"/>
</dbReference>
<evidence type="ECO:0000256" key="3">
    <source>
        <dbReference type="PIRNR" id="PIRNR028983"/>
    </source>
</evidence>
<keyword evidence="3" id="KW-0653">Protein transport</keyword>
<keyword evidence="6" id="KW-1185">Reference proteome</keyword>
<comment type="caution">
    <text evidence="5">The sequence shown here is derived from an EMBL/GenBank/DDBJ whole genome shotgun (WGS) entry which is preliminary data.</text>
</comment>
<evidence type="ECO:0000256" key="4">
    <source>
        <dbReference type="SAM" id="MobiDB-lite"/>
    </source>
</evidence>
<evidence type="ECO:0000313" key="5">
    <source>
        <dbReference type="EMBL" id="KAL3235088.1"/>
    </source>
</evidence>
<proteinExistence type="inferred from homology"/>
<comment type="function">
    <text evidence="3">Involved in nuclear export, actin cytoskeleton organization and vesicular transport.</text>
</comment>